<keyword evidence="3" id="KW-0813">Transport</keyword>
<dbReference type="PROSITE" id="PS51257">
    <property type="entry name" value="PROKAR_LIPOPROTEIN"/>
    <property type="match status" value="1"/>
</dbReference>
<dbReference type="Gene3D" id="3.90.76.10">
    <property type="entry name" value="Dipeptide-binding Protein, Domain 1"/>
    <property type="match status" value="1"/>
</dbReference>
<dbReference type="PIRSF" id="PIRSF002741">
    <property type="entry name" value="MppA"/>
    <property type="match status" value="1"/>
</dbReference>
<dbReference type="Pfam" id="PF00496">
    <property type="entry name" value="SBP_bac_5"/>
    <property type="match status" value="1"/>
</dbReference>
<dbReference type="RefSeq" id="WP_339959534.1">
    <property type="nucleotide sequence ID" value="NZ_JAWMWH010000001.1"/>
</dbReference>
<dbReference type="InterPro" id="IPR000914">
    <property type="entry name" value="SBP_5_dom"/>
</dbReference>
<dbReference type="SUPFAM" id="SSF53850">
    <property type="entry name" value="Periplasmic binding protein-like II"/>
    <property type="match status" value="1"/>
</dbReference>
<evidence type="ECO:0000313" key="7">
    <source>
        <dbReference type="EMBL" id="MEJ6399690.1"/>
    </source>
</evidence>
<dbReference type="Proteomes" id="UP001370590">
    <property type="component" value="Unassembled WGS sequence"/>
</dbReference>
<gene>
    <name evidence="7" type="ORF">R4146_00620</name>
</gene>
<dbReference type="Gene3D" id="3.10.105.10">
    <property type="entry name" value="Dipeptide-binding Protein, Domain 3"/>
    <property type="match status" value="1"/>
</dbReference>
<evidence type="ECO:0000259" key="6">
    <source>
        <dbReference type="Pfam" id="PF00496"/>
    </source>
</evidence>
<feature type="chain" id="PRO_5045176949" evidence="5">
    <location>
        <begin position="22"/>
        <end position="546"/>
    </location>
</feature>
<proteinExistence type="inferred from homology"/>
<evidence type="ECO:0000313" key="8">
    <source>
        <dbReference type="Proteomes" id="UP001370590"/>
    </source>
</evidence>
<keyword evidence="4 5" id="KW-0732">Signal</keyword>
<comment type="similarity">
    <text evidence="2">Belongs to the bacterial solute-binding protein 5 family.</text>
</comment>
<sequence length="546" mass="60073">MKLKTLAKVGSVTLVTALGLAACGSSNSSSQSGSTKTLNWQESANLPTLDPSNATDHISAETLNNSNEGLLMVGKDNKIEPGVAKSYTVSKDGKTYTFNLRKSKWSNGSEVTAKDFVYGIQRTANPKTASQYSYLLDHVANYEAVSKKQMPVSSLGVKAEGNYKLVITLSKPQSYFKYIASMTPLYPQSQKVVEKYGKAYGTKSADQVYNGPFKVTGWTGTNDKWTLTRNKYYYNNSKTKLDKINFIVSKDAGTTLNQYQAGKFDVATLSGKQQVNNFKNSPELHELPQAATFYLEMNQKSNPVLKNANIRKAISLSLDRKSLTSDVLGDGSFPAKGLVPTKLSSYKGTDFADASESKDATANDVSYNLTEAKKYWAKGLKEVGKKSVSLTLLADDTPAGTKTTEALQSNLTKLPGLKITNQNLPFKTRLSYSQSGKFDLVVSAWIADYPDPITFLDLFTSDNAYNNGHWKNAKYDQYINEAEGKNANNAGERWKDLVNAEKTLMSDDGIVPLYQQVQPQVRKDKVQGLEYSTTGAGFNFRDAYLK</sequence>
<comment type="subcellular location">
    <subcellularLocation>
        <location evidence="1">Cell envelope</location>
    </subcellularLocation>
</comment>
<evidence type="ECO:0000256" key="2">
    <source>
        <dbReference type="ARBA" id="ARBA00005695"/>
    </source>
</evidence>
<dbReference type="EMBL" id="JAWMWH010000001">
    <property type="protein sequence ID" value="MEJ6399690.1"/>
    <property type="molecule type" value="Genomic_DNA"/>
</dbReference>
<evidence type="ECO:0000256" key="5">
    <source>
        <dbReference type="SAM" id="SignalP"/>
    </source>
</evidence>
<dbReference type="PANTHER" id="PTHR30290:SF10">
    <property type="entry name" value="PERIPLASMIC OLIGOPEPTIDE-BINDING PROTEIN-RELATED"/>
    <property type="match status" value="1"/>
</dbReference>
<dbReference type="InterPro" id="IPR039424">
    <property type="entry name" value="SBP_5"/>
</dbReference>
<organism evidence="7 8">
    <name type="scientific">Nicoliella lavandulae</name>
    <dbReference type="NCBI Taxonomy" id="3082954"/>
    <lineage>
        <taxon>Bacteria</taxon>
        <taxon>Bacillati</taxon>
        <taxon>Bacillota</taxon>
        <taxon>Bacilli</taxon>
        <taxon>Lactobacillales</taxon>
        <taxon>Lactobacillaceae</taxon>
        <taxon>Nicoliella</taxon>
    </lineage>
</organism>
<dbReference type="Gene3D" id="3.40.190.10">
    <property type="entry name" value="Periplasmic binding protein-like II"/>
    <property type="match status" value="1"/>
</dbReference>
<dbReference type="CDD" id="cd08504">
    <property type="entry name" value="PBP2_OppA"/>
    <property type="match status" value="1"/>
</dbReference>
<accession>A0ABU8SIG7</accession>
<keyword evidence="8" id="KW-1185">Reference proteome</keyword>
<dbReference type="InterPro" id="IPR030678">
    <property type="entry name" value="Peptide/Ni-bd"/>
</dbReference>
<feature type="signal peptide" evidence="5">
    <location>
        <begin position="1"/>
        <end position="21"/>
    </location>
</feature>
<dbReference type="PANTHER" id="PTHR30290">
    <property type="entry name" value="PERIPLASMIC BINDING COMPONENT OF ABC TRANSPORTER"/>
    <property type="match status" value="1"/>
</dbReference>
<feature type="domain" description="Solute-binding protein family 5" evidence="6">
    <location>
        <begin position="78"/>
        <end position="466"/>
    </location>
</feature>
<comment type="caution">
    <text evidence="7">The sequence shown here is derived from an EMBL/GenBank/DDBJ whole genome shotgun (WGS) entry which is preliminary data.</text>
</comment>
<evidence type="ECO:0000256" key="3">
    <source>
        <dbReference type="ARBA" id="ARBA00022448"/>
    </source>
</evidence>
<reference evidence="7 8" key="1">
    <citation type="submission" date="2023-10" db="EMBL/GenBank/DDBJ databases">
        <title>Nicoliella lavandulae sp. nov. isolated from Lavandula angustifolia flowers.</title>
        <authorList>
            <person name="Alcantara C."/>
            <person name="Zuniga M."/>
            <person name="Landete J.M."/>
            <person name="Monedero V."/>
        </authorList>
    </citation>
    <scope>NUCLEOTIDE SEQUENCE [LARGE SCALE GENOMIC DNA]</scope>
    <source>
        <strain evidence="7 8">Es01</strain>
    </source>
</reference>
<evidence type="ECO:0000256" key="1">
    <source>
        <dbReference type="ARBA" id="ARBA00004196"/>
    </source>
</evidence>
<evidence type="ECO:0000256" key="4">
    <source>
        <dbReference type="ARBA" id="ARBA00022729"/>
    </source>
</evidence>
<name>A0ABU8SIG7_9LACO</name>
<protein>
    <submittedName>
        <fullName evidence="7">Peptide ABC transporter substrate-binding protein</fullName>
    </submittedName>
</protein>